<organism evidence="2 3">
    <name type="scientific">Legionella lytica</name>
    <dbReference type="NCBI Taxonomy" id="96232"/>
    <lineage>
        <taxon>Bacteria</taxon>
        <taxon>Pseudomonadati</taxon>
        <taxon>Pseudomonadota</taxon>
        <taxon>Gammaproteobacteria</taxon>
        <taxon>Legionellales</taxon>
        <taxon>Legionellaceae</taxon>
        <taxon>Legionella</taxon>
    </lineage>
</organism>
<reference evidence="2 3" key="1">
    <citation type="submission" date="2024-08" db="EMBL/GenBank/DDBJ databases">
        <title>Draft Genome Sequence of Legionella lytica strain DSB2004, Isolated From a Fire Sprinkler System.</title>
        <authorList>
            <person name="Everhart A.D."/>
            <person name="Kidane D.T."/>
            <person name="Farone A.L."/>
            <person name="Farone M.B."/>
        </authorList>
    </citation>
    <scope>NUCLEOTIDE SEQUENCE [LARGE SCALE GENOMIC DNA]</scope>
    <source>
        <strain evidence="2 3">DSB2004</strain>
    </source>
</reference>
<dbReference type="RefSeq" id="WP_400186950.1">
    <property type="nucleotide sequence ID" value="NZ_JBGORX010000001.1"/>
</dbReference>
<proteinExistence type="predicted"/>
<name>A0ABW8D606_9GAMM</name>
<feature type="compositionally biased region" description="Basic and acidic residues" evidence="1">
    <location>
        <begin position="50"/>
        <end position="67"/>
    </location>
</feature>
<dbReference type="Proteomes" id="UP001615550">
    <property type="component" value="Unassembled WGS sequence"/>
</dbReference>
<evidence type="ECO:0000256" key="1">
    <source>
        <dbReference type="SAM" id="MobiDB-lite"/>
    </source>
</evidence>
<evidence type="ECO:0000313" key="2">
    <source>
        <dbReference type="EMBL" id="MFJ1268131.1"/>
    </source>
</evidence>
<comment type="caution">
    <text evidence="2">The sequence shown here is derived from an EMBL/GenBank/DDBJ whole genome shotgun (WGS) entry which is preliminary data.</text>
</comment>
<dbReference type="EMBL" id="JBGORX010000001">
    <property type="protein sequence ID" value="MFJ1268131.1"/>
    <property type="molecule type" value="Genomic_DNA"/>
</dbReference>
<keyword evidence="3" id="KW-1185">Reference proteome</keyword>
<accession>A0ABW8D606</accession>
<feature type="region of interest" description="Disordered" evidence="1">
    <location>
        <begin position="38"/>
        <end position="67"/>
    </location>
</feature>
<protein>
    <submittedName>
        <fullName evidence="2">Uncharacterized protein</fullName>
    </submittedName>
</protein>
<sequence length="67" mass="7575">MSEPKSKMPDLKELASMTSKLFGDIKTSVTQIIHDYKEQRAQSDVSEVVKPAETKAADESKFEEEKK</sequence>
<gene>
    <name evidence="2" type="ORF">ACD661_06150</name>
</gene>
<evidence type="ECO:0000313" key="3">
    <source>
        <dbReference type="Proteomes" id="UP001615550"/>
    </source>
</evidence>